<comment type="caution">
    <text evidence="2">The sequence shown here is derived from an EMBL/GenBank/DDBJ whole genome shotgun (WGS) entry which is preliminary data.</text>
</comment>
<evidence type="ECO:0000313" key="3">
    <source>
        <dbReference type="Proteomes" id="UP001212152"/>
    </source>
</evidence>
<dbReference type="AlphaFoldDB" id="A0AAD5TER3"/>
<feature type="compositionally biased region" description="Low complexity" evidence="1">
    <location>
        <begin position="77"/>
        <end position="89"/>
    </location>
</feature>
<keyword evidence="3" id="KW-1185">Reference proteome</keyword>
<feature type="region of interest" description="Disordered" evidence="1">
    <location>
        <begin position="198"/>
        <end position="278"/>
    </location>
</feature>
<evidence type="ECO:0000313" key="2">
    <source>
        <dbReference type="EMBL" id="KAJ3170031.1"/>
    </source>
</evidence>
<dbReference type="EMBL" id="JADGJQ010000101">
    <property type="protein sequence ID" value="KAJ3170031.1"/>
    <property type="molecule type" value="Genomic_DNA"/>
</dbReference>
<feature type="compositionally biased region" description="Polar residues" evidence="1">
    <location>
        <begin position="221"/>
        <end position="234"/>
    </location>
</feature>
<organism evidence="2 3">
    <name type="scientific">Geranomyces variabilis</name>
    <dbReference type="NCBI Taxonomy" id="109894"/>
    <lineage>
        <taxon>Eukaryota</taxon>
        <taxon>Fungi</taxon>
        <taxon>Fungi incertae sedis</taxon>
        <taxon>Chytridiomycota</taxon>
        <taxon>Chytridiomycota incertae sedis</taxon>
        <taxon>Chytridiomycetes</taxon>
        <taxon>Spizellomycetales</taxon>
        <taxon>Powellomycetaceae</taxon>
        <taxon>Geranomyces</taxon>
    </lineage>
</organism>
<sequence>MSSQLASSSSNVPAPAPAKQSLSAPEVAGERDPALTGPSKTTSKVPVIQVSSADQQQAAEAPCEVPAKDDVGKPGQAVAADSATTTVVSGPEGETDNTSKTITDGETDVAGGQRDIKKKKNAIERASRFVGVAASKVVGLFTIKRKQPRTPATAPVGESAEAEKDTLQPPTAGKEPTRKSSLEVIQDAAKAVVGEALEGYKTGKMDDDTVQEEPTAGDNKAATSSTDVKNSGTAVSGERPATTNPAASTAVPGTTAAGSQDKSTAVVKEGAVAASSAT</sequence>
<gene>
    <name evidence="2" type="ORF">HDU87_000497</name>
</gene>
<feature type="compositionally biased region" description="Low complexity" evidence="1">
    <location>
        <begin position="1"/>
        <end position="13"/>
    </location>
</feature>
<accession>A0AAD5TER3</accession>
<proteinExistence type="predicted"/>
<reference evidence="2" key="1">
    <citation type="submission" date="2020-05" db="EMBL/GenBank/DDBJ databases">
        <title>Phylogenomic resolution of chytrid fungi.</title>
        <authorList>
            <person name="Stajich J.E."/>
            <person name="Amses K."/>
            <person name="Simmons R."/>
            <person name="Seto K."/>
            <person name="Myers J."/>
            <person name="Bonds A."/>
            <person name="Quandt C.A."/>
            <person name="Barry K."/>
            <person name="Liu P."/>
            <person name="Grigoriev I."/>
            <person name="Longcore J.E."/>
            <person name="James T.Y."/>
        </authorList>
    </citation>
    <scope>NUCLEOTIDE SEQUENCE</scope>
    <source>
        <strain evidence="2">JEL0379</strain>
    </source>
</reference>
<evidence type="ECO:0000256" key="1">
    <source>
        <dbReference type="SAM" id="MobiDB-lite"/>
    </source>
</evidence>
<feature type="compositionally biased region" description="Polar residues" evidence="1">
    <location>
        <begin position="38"/>
        <end position="58"/>
    </location>
</feature>
<feature type="region of interest" description="Disordered" evidence="1">
    <location>
        <begin position="144"/>
        <end position="183"/>
    </location>
</feature>
<protein>
    <submittedName>
        <fullName evidence="2">Uncharacterized protein</fullName>
    </submittedName>
</protein>
<feature type="region of interest" description="Disordered" evidence="1">
    <location>
        <begin position="1"/>
        <end position="115"/>
    </location>
</feature>
<dbReference type="Proteomes" id="UP001212152">
    <property type="component" value="Unassembled WGS sequence"/>
</dbReference>
<name>A0AAD5TER3_9FUNG</name>